<feature type="domain" description="Activator of Hsp90 ATPase homologue 1/2-like C-terminal" evidence="2">
    <location>
        <begin position="19"/>
        <end position="145"/>
    </location>
</feature>
<dbReference type="OrthoDB" id="9805228at2"/>
<protein>
    <recommendedName>
        <fullName evidence="2">Activator of Hsp90 ATPase homologue 1/2-like C-terminal domain-containing protein</fullName>
    </recommendedName>
</protein>
<dbReference type="eggNOG" id="COG3832">
    <property type="taxonomic scope" value="Bacteria"/>
</dbReference>
<dbReference type="KEGG" id="laq:GLA29479_3088"/>
<evidence type="ECO:0000313" key="4">
    <source>
        <dbReference type="Proteomes" id="UP000060787"/>
    </source>
</evidence>
<dbReference type="KEGG" id="lab:LA76x_0899"/>
<sequence>MNPRSTIHTQFVIEREFPASPARTFRAWSNPEAKRRWFVCHDDMANTGYELDFRPGGNELNRVVTPAGTVHLFQARFFDVVPEQRIVYAYDMHVDERHLSISLATVEFEAGGAGTRMRFTEQVVFLDGYQDREERIRGTELGLDRLALLLHEPAAAH</sequence>
<dbReference type="EMBL" id="CP011129">
    <property type="protein sequence ID" value="ALN79060.1"/>
    <property type="molecule type" value="Genomic_DNA"/>
</dbReference>
<dbReference type="SUPFAM" id="SSF55961">
    <property type="entry name" value="Bet v1-like"/>
    <property type="match status" value="1"/>
</dbReference>
<evidence type="ECO:0000256" key="1">
    <source>
        <dbReference type="ARBA" id="ARBA00006817"/>
    </source>
</evidence>
<dbReference type="Gene3D" id="3.30.530.20">
    <property type="match status" value="1"/>
</dbReference>
<accession>A0A0S2DZP2</accession>
<dbReference type="InterPro" id="IPR023393">
    <property type="entry name" value="START-like_dom_sf"/>
</dbReference>
<evidence type="ECO:0000259" key="2">
    <source>
        <dbReference type="Pfam" id="PF08327"/>
    </source>
</evidence>
<comment type="similarity">
    <text evidence="1">Belongs to the AHA1 family.</text>
</comment>
<reference evidence="3 4" key="1">
    <citation type="journal article" date="2015" name="BMC Genomics">
        <title>Comparative genomics and metabolic profiling of the genus Lysobacter.</title>
        <authorList>
            <person name="de Bruijn I."/>
            <person name="Cheng X."/>
            <person name="de Jager V."/>
            <person name="Exposito R.G."/>
            <person name="Watrous J."/>
            <person name="Patel N."/>
            <person name="Postma J."/>
            <person name="Dorrestein P.C."/>
            <person name="Kobayashi D."/>
            <person name="Raaijmakers J.M."/>
        </authorList>
    </citation>
    <scope>NUCLEOTIDE SEQUENCE [LARGE SCALE GENOMIC DNA]</scope>
    <source>
        <strain evidence="3 4">76</strain>
    </source>
</reference>
<dbReference type="InterPro" id="IPR013538">
    <property type="entry name" value="ASHA1/2-like_C"/>
</dbReference>
<dbReference type="CDD" id="cd08900">
    <property type="entry name" value="SRPBCC_CalC_Aha1-like_7"/>
    <property type="match status" value="1"/>
</dbReference>
<proteinExistence type="inferred from homology"/>
<dbReference type="STRING" id="84531.LA76x_0899"/>
<dbReference type="AlphaFoldDB" id="A0A0S2DZP2"/>
<dbReference type="Pfam" id="PF08327">
    <property type="entry name" value="AHSA1"/>
    <property type="match status" value="1"/>
</dbReference>
<name>A0A0S2DZP2_LYSAN</name>
<dbReference type="PATRIC" id="fig|84531.7.peg.3026"/>
<keyword evidence="4" id="KW-1185">Reference proteome</keyword>
<evidence type="ECO:0000313" key="3">
    <source>
        <dbReference type="EMBL" id="ALN79060.1"/>
    </source>
</evidence>
<organism evidence="3 4">
    <name type="scientific">Lysobacter antibioticus</name>
    <dbReference type="NCBI Taxonomy" id="84531"/>
    <lineage>
        <taxon>Bacteria</taxon>
        <taxon>Pseudomonadati</taxon>
        <taxon>Pseudomonadota</taxon>
        <taxon>Gammaproteobacteria</taxon>
        <taxon>Lysobacterales</taxon>
        <taxon>Lysobacteraceae</taxon>
        <taxon>Lysobacter</taxon>
    </lineage>
</organism>
<gene>
    <name evidence="3" type="ORF">LA76x_0899</name>
</gene>
<dbReference type="Proteomes" id="UP000060787">
    <property type="component" value="Chromosome"/>
</dbReference>
<dbReference type="RefSeq" id="WP_057916744.1">
    <property type="nucleotide sequence ID" value="NZ_CP011129.1"/>
</dbReference>